<dbReference type="SUPFAM" id="SSF56436">
    <property type="entry name" value="C-type lectin-like"/>
    <property type="match status" value="1"/>
</dbReference>
<dbReference type="PROSITE" id="PS50041">
    <property type="entry name" value="C_TYPE_LECTIN_2"/>
    <property type="match status" value="1"/>
</dbReference>
<evidence type="ECO:0000256" key="1">
    <source>
        <dbReference type="SAM" id="SignalP"/>
    </source>
</evidence>
<organism evidence="3 4">
    <name type="scientific">Caenorhabditis japonica</name>
    <dbReference type="NCBI Taxonomy" id="281687"/>
    <lineage>
        <taxon>Eukaryota</taxon>
        <taxon>Metazoa</taxon>
        <taxon>Ecdysozoa</taxon>
        <taxon>Nematoda</taxon>
        <taxon>Chromadorea</taxon>
        <taxon>Rhabditida</taxon>
        <taxon>Rhabditina</taxon>
        <taxon>Rhabditomorpha</taxon>
        <taxon>Rhabditoidea</taxon>
        <taxon>Rhabditidae</taxon>
        <taxon>Peloderinae</taxon>
        <taxon>Caenorhabditis</taxon>
    </lineage>
</organism>
<feature type="signal peptide" evidence="1">
    <location>
        <begin position="1"/>
        <end position="22"/>
    </location>
</feature>
<reference evidence="3" key="2">
    <citation type="submission" date="2022-06" db="UniProtKB">
        <authorList>
            <consortium name="EnsemblMetazoa"/>
        </authorList>
    </citation>
    <scope>IDENTIFICATION</scope>
    <source>
        <strain evidence="3">DF5081</strain>
    </source>
</reference>
<name>A0A8R1DSI5_CAEJA</name>
<dbReference type="Proteomes" id="UP000005237">
    <property type="component" value="Unassembled WGS sequence"/>
</dbReference>
<dbReference type="PANTHER" id="PTHR23124">
    <property type="entry name" value="C-TYPE LECTIN DOMAIN-CONTAINING PROTEIN-RELATED-RELATED"/>
    <property type="match status" value="1"/>
</dbReference>
<sequence>MFEKAILLTASLIALNVNMIRAQSVNSCPDGWARFQRDSGVWCLKLFAAENWDYDKASKLCISQGSVVSGIQNLAESTFVIDSSYSVMGGNSGSIWLGAERTKQCLKKKLSATCSQKTAFSWTDGSTTGDFNWLDSSQPDNAHGLTQDCLVFFAAGNNVKYKNVDWFPGALDDVACSTAQMEKTGPRVVRAVLCGQAAK</sequence>
<dbReference type="InterPro" id="IPR001304">
    <property type="entry name" value="C-type_lectin-like"/>
</dbReference>
<dbReference type="InterPro" id="IPR016186">
    <property type="entry name" value="C-type_lectin-like/link_sf"/>
</dbReference>
<dbReference type="SMART" id="SM00034">
    <property type="entry name" value="CLECT"/>
    <property type="match status" value="1"/>
</dbReference>
<keyword evidence="4" id="KW-1185">Reference proteome</keyword>
<accession>A0A8R1DSI5</accession>
<evidence type="ECO:0000313" key="4">
    <source>
        <dbReference type="Proteomes" id="UP000005237"/>
    </source>
</evidence>
<dbReference type="AlphaFoldDB" id="A0A8R1DSI5"/>
<reference evidence="4" key="1">
    <citation type="submission" date="2010-08" db="EMBL/GenBank/DDBJ databases">
        <authorList>
            <consortium name="Caenorhabditis japonica Sequencing Consortium"/>
            <person name="Wilson R.K."/>
        </authorList>
    </citation>
    <scope>NUCLEOTIDE SEQUENCE [LARGE SCALE GENOMIC DNA]</scope>
    <source>
        <strain evidence="4">DF5081</strain>
    </source>
</reference>
<evidence type="ECO:0000259" key="2">
    <source>
        <dbReference type="PROSITE" id="PS50041"/>
    </source>
</evidence>
<feature type="chain" id="PRO_5035810561" evidence="1">
    <location>
        <begin position="23"/>
        <end position="199"/>
    </location>
</feature>
<dbReference type="Gene3D" id="3.10.100.10">
    <property type="entry name" value="Mannose-Binding Protein A, subunit A"/>
    <property type="match status" value="1"/>
</dbReference>
<feature type="domain" description="C-type lectin" evidence="2">
    <location>
        <begin position="39"/>
        <end position="166"/>
    </location>
</feature>
<dbReference type="EnsemblMetazoa" id="CJA10677b.1">
    <property type="protein sequence ID" value="CJA10677b.1"/>
    <property type="gene ID" value="WBGene00129881"/>
</dbReference>
<protein>
    <submittedName>
        <fullName evidence="3">C-type lectin domain-containing protein</fullName>
    </submittedName>
</protein>
<keyword evidence="1" id="KW-0732">Signal</keyword>
<dbReference type="PANTHER" id="PTHR23124:SF44">
    <property type="entry name" value="C-TYPE LECTIN DOMAIN-CONTAINING PROTEIN"/>
    <property type="match status" value="1"/>
</dbReference>
<proteinExistence type="predicted"/>
<evidence type="ECO:0000313" key="3">
    <source>
        <dbReference type="EnsemblMetazoa" id="CJA10677b.1"/>
    </source>
</evidence>
<dbReference type="CDD" id="cd00037">
    <property type="entry name" value="CLECT"/>
    <property type="match status" value="1"/>
</dbReference>
<dbReference type="InterPro" id="IPR016187">
    <property type="entry name" value="CTDL_fold"/>
</dbReference>